<name>A0A1H2BSW9_9BRAD</name>
<dbReference type="AlphaFoldDB" id="A0A1H2BSW9"/>
<gene>
    <name evidence="2" type="ORF">SAMN05444158_7498</name>
</gene>
<evidence type="ECO:0000313" key="2">
    <source>
        <dbReference type="EMBL" id="SDT61253.1"/>
    </source>
</evidence>
<dbReference type="Proteomes" id="UP000243904">
    <property type="component" value="Chromosome I"/>
</dbReference>
<accession>A0A1H2BSW9</accession>
<keyword evidence="3" id="KW-1185">Reference proteome</keyword>
<reference evidence="3" key="1">
    <citation type="submission" date="2016-10" db="EMBL/GenBank/DDBJ databases">
        <authorList>
            <person name="Varghese N."/>
            <person name="Submissions S."/>
        </authorList>
    </citation>
    <scope>NUCLEOTIDE SEQUENCE [LARGE SCALE GENOMIC DNA]</scope>
    <source>
        <strain evidence="3">GAS369</strain>
    </source>
</reference>
<evidence type="ECO:0000256" key="1">
    <source>
        <dbReference type="SAM" id="MobiDB-lite"/>
    </source>
</evidence>
<dbReference type="EMBL" id="LT629750">
    <property type="protein sequence ID" value="SDT61253.1"/>
    <property type="molecule type" value="Genomic_DNA"/>
</dbReference>
<evidence type="ECO:0000313" key="3">
    <source>
        <dbReference type="Proteomes" id="UP000243904"/>
    </source>
</evidence>
<feature type="region of interest" description="Disordered" evidence="1">
    <location>
        <begin position="76"/>
        <end position="96"/>
    </location>
</feature>
<proteinExistence type="predicted"/>
<dbReference type="RefSeq" id="WP_146690900.1">
    <property type="nucleotide sequence ID" value="NZ_LT629750.1"/>
</dbReference>
<organism evidence="2 3">
    <name type="scientific">Bradyrhizobium canariense</name>
    <dbReference type="NCBI Taxonomy" id="255045"/>
    <lineage>
        <taxon>Bacteria</taxon>
        <taxon>Pseudomonadati</taxon>
        <taxon>Pseudomonadota</taxon>
        <taxon>Alphaproteobacteria</taxon>
        <taxon>Hyphomicrobiales</taxon>
        <taxon>Nitrobacteraceae</taxon>
        <taxon>Bradyrhizobium</taxon>
    </lineage>
</organism>
<sequence length="96" mass="10857">MADLKSDHARLRAMDLLAMTDPVADDEESRRLRELAMQYLEVAERLEAERDGRAAEPSEMISAALDAVARDYFSRTLHHTASRNTPTRKKSKRDGA</sequence>
<protein>
    <submittedName>
        <fullName evidence="2">Uncharacterized protein</fullName>
    </submittedName>
</protein>